<name>A0A0N5BRM9_STREA</name>
<accession>A0A0N5BRM9</accession>
<feature type="compositionally biased region" description="Basic and acidic residues" evidence="1">
    <location>
        <begin position="202"/>
        <end position="211"/>
    </location>
</feature>
<dbReference type="WBParaSite" id="SPAL_0000852500.2">
    <property type="protein sequence ID" value="SPAL_0000852500.2"/>
    <property type="gene ID" value="SPAL_0000852500"/>
</dbReference>
<dbReference type="Proteomes" id="UP000046392">
    <property type="component" value="Unplaced"/>
</dbReference>
<feature type="region of interest" description="Disordered" evidence="1">
    <location>
        <begin position="193"/>
        <end position="233"/>
    </location>
</feature>
<reference evidence="3" key="1">
    <citation type="submission" date="2017-02" db="UniProtKB">
        <authorList>
            <consortium name="WormBaseParasite"/>
        </authorList>
    </citation>
    <scope>IDENTIFICATION</scope>
</reference>
<keyword evidence="2" id="KW-1185">Reference proteome</keyword>
<evidence type="ECO:0000313" key="2">
    <source>
        <dbReference type="Proteomes" id="UP000046392"/>
    </source>
</evidence>
<organism evidence="2 3">
    <name type="scientific">Strongyloides papillosus</name>
    <name type="common">Intestinal threadworm</name>
    <dbReference type="NCBI Taxonomy" id="174720"/>
    <lineage>
        <taxon>Eukaryota</taxon>
        <taxon>Metazoa</taxon>
        <taxon>Ecdysozoa</taxon>
        <taxon>Nematoda</taxon>
        <taxon>Chromadorea</taxon>
        <taxon>Rhabditida</taxon>
        <taxon>Tylenchina</taxon>
        <taxon>Panagrolaimomorpha</taxon>
        <taxon>Strongyloidoidea</taxon>
        <taxon>Strongyloididae</taxon>
        <taxon>Strongyloides</taxon>
    </lineage>
</organism>
<dbReference type="AlphaFoldDB" id="A0A0N5BRM9"/>
<evidence type="ECO:0000313" key="3">
    <source>
        <dbReference type="WBParaSite" id="SPAL_0000852500.2"/>
    </source>
</evidence>
<evidence type="ECO:0000256" key="1">
    <source>
        <dbReference type="SAM" id="MobiDB-lite"/>
    </source>
</evidence>
<proteinExistence type="predicted"/>
<sequence>MGAKTPLKKISKLERRAFKVEATSPGEAPGIPVALPMNTHMLYVHNYNSSTTQEGKPKEYLLFIPDRLLEEPYANSTFSGRKELLLFKKQQHNQDDTSQPPEHEFIRISDGTIVLRKDQTAHKSEKQYTGPSRIIQHLYGDFFLIQKTTRSSRLTELHEKCNARMLKIAPNIIQQEYKSIPLSNGDTETVILHRGRGRPKKNTIDTLKEIETADPQTTKRRRGRTHKNPEQEK</sequence>
<protein>
    <submittedName>
        <fullName evidence="3">Doublecortin domain-containing protein</fullName>
    </submittedName>
</protein>